<gene>
    <name evidence="2" type="ORF">GCM10023156_07950</name>
</gene>
<evidence type="ECO:0000313" key="3">
    <source>
        <dbReference type="Proteomes" id="UP001500840"/>
    </source>
</evidence>
<comment type="caution">
    <text evidence="2">The sequence shown here is derived from an EMBL/GenBank/DDBJ whole genome shotgun (WGS) entry which is preliminary data.</text>
</comment>
<dbReference type="Proteomes" id="UP001500840">
    <property type="component" value="Unassembled WGS sequence"/>
</dbReference>
<name>A0ABP8MBJ4_9BACT</name>
<dbReference type="EMBL" id="BAABGA010000010">
    <property type="protein sequence ID" value="GAA4446703.1"/>
    <property type="molecule type" value="Genomic_DNA"/>
</dbReference>
<organism evidence="2 3">
    <name type="scientific">Novipirellula rosea</name>
    <dbReference type="NCBI Taxonomy" id="1031540"/>
    <lineage>
        <taxon>Bacteria</taxon>
        <taxon>Pseudomonadati</taxon>
        <taxon>Planctomycetota</taxon>
        <taxon>Planctomycetia</taxon>
        <taxon>Pirellulales</taxon>
        <taxon>Pirellulaceae</taxon>
        <taxon>Novipirellula</taxon>
    </lineage>
</organism>
<sequence length="57" mass="6483">MATVALANEHWANPGLEEVQFFGREFLCDDRVGSEEQTQYRGENSHRQIGANWKDSG</sequence>
<proteinExistence type="predicted"/>
<protein>
    <submittedName>
        <fullName evidence="2">Uncharacterized protein</fullName>
    </submittedName>
</protein>
<accession>A0ABP8MBJ4</accession>
<feature type="region of interest" description="Disordered" evidence="1">
    <location>
        <begin position="35"/>
        <end position="57"/>
    </location>
</feature>
<evidence type="ECO:0000313" key="2">
    <source>
        <dbReference type="EMBL" id="GAA4446703.1"/>
    </source>
</evidence>
<evidence type="ECO:0000256" key="1">
    <source>
        <dbReference type="SAM" id="MobiDB-lite"/>
    </source>
</evidence>
<keyword evidence="3" id="KW-1185">Reference proteome</keyword>
<reference evidence="3" key="1">
    <citation type="journal article" date="2019" name="Int. J. Syst. Evol. Microbiol.">
        <title>The Global Catalogue of Microorganisms (GCM) 10K type strain sequencing project: providing services to taxonomists for standard genome sequencing and annotation.</title>
        <authorList>
            <consortium name="The Broad Institute Genomics Platform"/>
            <consortium name="The Broad Institute Genome Sequencing Center for Infectious Disease"/>
            <person name="Wu L."/>
            <person name="Ma J."/>
        </authorList>
    </citation>
    <scope>NUCLEOTIDE SEQUENCE [LARGE SCALE GENOMIC DNA]</scope>
    <source>
        <strain evidence="3">JCM 17759</strain>
    </source>
</reference>